<comment type="caution">
    <text evidence="2">The sequence shown here is derived from an EMBL/GenBank/DDBJ whole genome shotgun (WGS) entry which is preliminary data.</text>
</comment>
<dbReference type="Gene3D" id="3.40.50.10400">
    <property type="entry name" value="Hypothetical protein PA1492"/>
    <property type="match status" value="1"/>
</dbReference>
<dbReference type="AlphaFoldDB" id="A0A6G3TGZ9"/>
<dbReference type="Proteomes" id="UP000475666">
    <property type="component" value="Unassembled WGS sequence"/>
</dbReference>
<dbReference type="SUPFAM" id="SSF53335">
    <property type="entry name" value="S-adenosyl-L-methionine-dependent methyltransferases"/>
    <property type="match status" value="1"/>
</dbReference>
<sequence>MSTIHWTETHTPRSARWHSESSTPPPSRVVGADDRMKADAAHRLACEGTALLWQGDFHNARQLLHAMGPPSGPTAVSLTELLGVIGAHQWRTKGVEVPALDARIHPHYGVFSPVRGEYVDLVAHAPLPAPAARRAGRRTAFDLGTGTGVLAAVLARRGIDHVVATEAAAWPVFAAGHLPVIGEWIALPVLHSAGAGPTDPLADQVLYPTAERLLARCDAVLRLPGDSTGADRDVAHARRRGLPVYHDVAQIPVLDRQAER</sequence>
<proteinExistence type="predicted"/>
<accession>A0A6G3TGZ9</accession>
<evidence type="ECO:0008006" key="4">
    <source>
        <dbReference type="Google" id="ProtNLM"/>
    </source>
</evidence>
<feature type="region of interest" description="Disordered" evidence="1">
    <location>
        <begin position="1"/>
        <end position="30"/>
    </location>
</feature>
<evidence type="ECO:0000313" key="3">
    <source>
        <dbReference type="Proteomes" id="UP000475666"/>
    </source>
</evidence>
<evidence type="ECO:0000256" key="1">
    <source>
        <dbReference type="SAM" id="MobiDB-lite"/>
    </source>
</evidence>
<dbReference type="InterPro" id="IPR029063">
    <property type="entry name" value="SAM-dependent_MTases_sf"/>
</dbReference>
<reference evidence="2 3" key="1">
    <citation type="submission" date="2020-01" db="EMBL/GenBank/DDBJ databases">
        <title>Insect and environment-associated Actinomycetes.</title>
        <authorList>
            <person name="Currrie C."/>
            <person name="Chevrette M."/>
            <person name="Carlson C."/>
            <person name="Stubbendieck R."/>
            <person name="Wendt-Pienkowski E."/>
        </authorList>
    </citation>
    <scope>NUCLEOTIDE SEQUENCE [LARGE SCALE GENOMIC DNA]</scope>
    <source>
        <strain evidence="2 3">SID7739</strain>
    </source>
</reference>
<name>A0A6G3TGZ9_9ACTN</name>
<gene>
    <name evidence="2" type="ORF">G3I66_19290</name>
</gene>
<dbReference type="EMBL" id="JAAGMQ010000581">
    <property type="protein sequence ID" value="NEC35291.1"/>
    <property type="molecule type" value="Genomic_DNA"/>
</dbReference>
<protein>
    <recommendedName>
        <fullName evidence="4">Class I SAM-dependent methyltransferase</fullName>
    </recommendedName>
</protein>
<organism evidence="2 3">
    <name type="scientific">Streptomyces rubrogriseus</name>
    <dbReference type="NCBI Taxonomy" id="194673"/>
    <lineage>
        <taxon>Bacteria</taxon>
        <taxon>Bacillati</taxon>
        <taxon>Actinomycetota</taxon>
        <taxon>Actinomycetes</taxon>
        <taxon>Kitasatosporales</taxon>
        <taxon>Streptomycetaceae</taxon>
        <taxon>Streptomyces</taxon>
        <taxon>Streptomyces violaceoruber group</taxon>
    </lineage>
</organism>
<evidence type="ECO:0000313" key="2">
    <source>
        <dbReference type="EMBL" id="NEC35291.1"/>
    </source>
</evidence>